<dbReference type="Pfam" id="PF08241">
    <property type="entry name" value="Methyltransf_11"/>
    <property type="match status" value="1"/>
</dbReference>
<dbReference type="STRING" id="454.Lisr_1965"/>
<reference evidence="2 3" key="1">
    <citation type="submission" date="2015-11" db="EMBL/GenBank/DDBJ databases">
        <title>Genomic analysis of 38 Legionella species identifies large and diverse effector repertoires.</title>
        <authorList>
            <person name="Burstein D."/>
            <person name="Amaro F."/>
            <person name="Zusman T."/>
            <person name="Lifshitz Z."/>
            <person name="Cohen O."/>
            <person name="Gilbert J.A."/>
            <person name="Pupko T."/>
            <person name="Shuman H.A."/>
            <person name="Segal G."/>
        </authorList>
    </citation>
    <scope>NUCLEOTIDE SEQUENCE [LARGE SCALE GENOMIC DNA]</scope>
    <source>
        <strain evidence="2 3">Bercovier 4</strain>
    </source>
</reference>
<dbReference type="EMBL" id="LNYH01000112">
    <property type="protein sequence ID" value="KTD19403.1"/>
    <property type="molecule type" value="Genomic_DNA"/>
</dbReference>
<keyword evidence="2" id="KW-0808">Transferase</keyword>
<keyword evidence="3" id="KW-1185">Reference proteome</keyword>
<dbReference type="InterPro" id="IPR029063">
    <property type="entry name" value="SAM-dependent_MTases_sf"/>
</dbReference>
<feature type="domain" description="Methyltransferase type 11" evidence="1">
    <location>
        <begin position="96"/>
        <end position="141"/>
    </location>
</feature>
<evidence type="ECO:0000259" key="1">
    <source>
        <dbReference type="Pfam" id="PF08241"/>
    </source>
</evidence>
<sequence length="273" mass="31269">MIQLIKFPLVRTGILSIAQQIIKYRALDQWFQTPQGMCVEEAIAQELMRFNRLVRGKNLLQLGACGDNAWMDVFKPTSSWIVSPDKSNENVDFISLMNQLPLDRNCIDIVIAPLSMEACIEKNALIDEIDRILKPMGFIIIIGINPFGLWSLAAKLGFFSCFGEKKPIIHSPLKMNRLFLQRGYRQCTLKGFWYIPPFKNKQSIKRLSFLNEVGKMLWPFPAGFYFYIAQKYEAAHPDMAIELNEKSLVKDYKSGLQPVANLSSELPLNQNEN</sequence>
<gene>
    <name evidence="2" type="ORF">Lisr_1965</name>
</gene>
<evidence type="ECO:0000313" key="2">
    <source>
        <dbReference type="EMBL" id="KTD19403.1"/>
    </source>
</evidence>
<dbReference type="GO" id="GO:0008757">
    <property type="term" value="F:S-adenosylmethionine-dependent methyltransferase activity"/>
    <property type="evidence" value="ECO:0007669"/>
    <property type="project" value="InterPro"/>
</dbReference>
<dbReference type="OrthoDB" id="6191410at2"/>
<dbReference type="Gene3D" id="3.40.50.150">
    <property type="entry name" value="Vaccinia Virus protein VP39"/>
    <property type="match status" value="1"/>
</dbReference>
<comment type="caution">
    <text evidence="2">The sequence shown here is derived from an EMBL/GenBank/DDBJ whole genome shotgun (WGS) entry which is preliminary data.</text>
</comment>
<accession>A0A0W0VH98</accession>
<evidence type="ECO:0000313" key="3">
    <source>
        <dbReference type="Proteomes" id="UP000054761"/>
    </source>
</evidence>
<dbReference type="SUPFAM" id="SSF53335">
    <property type="entry name" value="S-adenosyl-L-methionine-dependent methyltransferases"/>
    <property type="match status" value="1"/>
</dbReference>
<protein>
    <submittedName>
        <fullName evidence="2">Methyl-transferase</fullName>
    </submittedName>
</protein>
<dbReference type="InterPro" id="IPR013216">
    <property type="entry name" value="Methyltransf_11"/>
</dbReference>
<dbReference type="AlphaFoldDB" id="A0A0W0VH98"/>
<proteinExistence type="predicted"/>
<dbReference type="RefSeq" id="WP_115325248.1">
    <property type="nucleotide sequence ID" value="NZ_CAAAJA010000021.1"/>
</dbReference>
<organism evidence="2 3">
    <name type="scientific">Legionella israelensis</name>
    <dbReference type="NCBI Taxonomy" id="454"/>
    <lineage>
        <taxon>Bacteria</taxon>
        <taxon>Pseudomonadati</taxon>
        <taxon>Pseudomonadota</taxon>
        <taxon>Gammaproteobacteria</taxon>
        <taxon>Legionellales</taxon>
        <taxon>Legionellaceae</taxon>
        <taxon>Legionella</taxon>
    </lineage>
</organism>
<name>A0A0W0VH98_9GAMM</name>
<dbReference type="PATRIC" id="fig|454.4.peg.2141"/>
<dbReference type="Proteomes" id="UP000054761">
    <property type="component" value="Unassembled WGS sequence"/>
</dbReference>